<organism evidence="2 3">
    <name type="scientific">Brevibacterium iodinum ATCC 49514</name>
    <dbReference type="NCBI Taxonomy" id="1255616"/>
    <lineage>
        <taxon>Bacteria</taxon>
        <taxon>Bacillati</taxon>
        <taxon>Actinomycetota</taxon>
        <taxon>Actinomycetes</taxon>
        <taxon>Micrococcales</taxon>
        <taxon>Brevibacteriaceae</taxon>
        <taxon>Brevibacterium</taxon>
    </lineage>
</organism>
<proteinExistence type="predicted"/>
<dbReference type="AlphaFoldDB" id="A0A2H1JTL0"/>
<evidence type="ECO:0000313" key="2">
    <source>
        <dbReference type="EMBL" id="SMX90773.1"/>
    </source>
</evidence>
<dbReference type="EMBL" id="FXYX01000017">
    <property type="protein sequence ID" value="SMX90773.1"/>
    <property type="molecule type" value="Genomic_DNA"/>
</dbReference>
<reference evidence="3" key="1">
    <citation type="submission" date="2017-03" db="EMBL/GenBank/DDBJ databases">
        <authorList>
            <person name="Monnet C."/>
        </authorList>
    </citation>
    <scope>NUCLEOTIDE SEQUENCE [LARGE SCALE GENOMIC DNA]</scope>
    <source>
        <strain evidence="3">ATCC 49514</strain>
    </source>
</reference>
<feature type="transmembrane region" description="Helical" evidence="1">
    <location>
        <begin position="7"/>
        <end position="26"/>
    </location>
</feature>
<sequence>MNKVRKWIKAHKLAVALTIIGCGLWAMTGIDYFILLAPLMLVAGLALRALPRTFIWAAIGAYGALVMPNGWVLAIVLILIVTMCFPAFRNITPLGDFKAKKEQQEA</sequence>
<dbReference type="RefSeq" id="WP_101546706.1">
    <property type="nucleotide sequence ID" value="NZ_FXYX01000017.1"/>
</dbReference>
<keyword evidence="1" id="KW-1133">Transmembrane helix</keyword>
<name>A0A2H1JTL0_9MICO</name>
<evidence type="ECO:0000256" key="1">
    <source>
        <dbReference type="SAM" id="Phobius"/>
    </source>
</evidence>
<gene>
    <name evidence="2" type="ORF">BI49514_02336</name>
</gene>
<dbReference type="Proteomes" id="UP000234382">
    <property type="component" value="Unassembled WGS sequence"/>
</dbReference>
<evidence type="ECO:0000313" key="3">
    <source>
        <dbReference type="Proteomes" id="UP000234382"/>
    </source>
</evidence>
<keyword evidence="3" id="KW-1185">Reference proteome</keyword>
<accession>A0A2H1JTL0</accession>
<keyword evidence="1" id="KW-0472">Membrane</keyword>
<protein>
    <submittedName>
        <fullName evidence="2">Uncharacterized protein</fullName>
    </submittedName>
</protein>
<feature type="transmembrane region" description="Helical" evidence="1">
    <location>
        <begin position="62"/>
        <end position="88"/>
    </location>
</feature>
<keyword evidence="1" id="KW-0812">Transmembrane</keyword>